<dbReference type="EMBL" id="DVMO01000042">
    <property type="protein sequence ID" value="HIU27281.1"/>
    <property type="molecule type" value="Genomic_DNA"/>
</dbReference>
<dbReference type="PRINTS" id="PR00039">
    <property type="entry name" value="HTHLYSR"/>
</dbReference>
<organism evidence="6 7">
    <name type="scientific">Candidatus Fimisoma avicola</name>
    <dbReference type="NCBI Taxonomy" id="2840826"/>
    <lineage>
        <taxon>Bacteria</taxon>
        <taxon>Bacillati</taxon>
        <taxon>Bacillota</taxon>
        <taxon>Clostridia</taxon>
        <taxon>Eubacteriales</taxon>
        <taxon>Candidatus Fimisoma</taxon>
    </lineage>
</organism>
<evidence type="ECO:0000256" key="2">
    <source>
        <dbReference type="ARBA" id="ARBA00023015"/>
    </source>
</evidence>
<proteinExistence type="inferred from homology"/>
<dbReference type="InterPro" id="IPR036388">
    <property type="entry name" value="WH-like_DNA-bd_sf"/>
</dbReference>
<dbReference type="InterPro" id="IPR000847">
    <property type="entry name" value="LysR_HTH_N"/>
</dbReference>
<evidence type="ECO:0000256" key="4">
    <source>
        <dbReference type="ARBA" id="ARBA00023163"/>
    </source>
</evidence>
<reference evidence="6" key="1">
    <citation type="submission" date="2020-10" db="EMBL/GenBank/DDBJ databases">
        <authorList>
            <person name="Gilroy R."/>
        </authorList>
    </citation>
    <scope>NUCLEOTIDE SEQUENCE</scope>
    <source>
        <strain evidence="6">11300</strain>
    </source>
</reference>
<dbReference type="Gene3D" id="1.10.10.10">
    <property type="entry name" value="Winged helix-like DNA-binding domain superfamily/Winged helix DNA-binding domain"/>
    <property type="match status" value="1"/>
</dbReference>
<evidence type="ECO:0000256" key="1">
    <source>
        <dbReference type="ARBA" id="ARBA00009437"/>
    </source>
</evidence>
<dbReference type="Gene3D" id="3.40.190.290">
    <property type="match status" value="1"/>
</dbReference>
<dbReference type="GO" id="GO:0005829">
    <property type="term" value="C:cytosol"/>
    <property type="evidence" value="ECO:0007669"/>
    <property type="project" value="TreeGrafter"/>
</dbReference>
<dbReference type="GO" id="GO:0003677">
    <property type="term" value="F:DNA binding"/>
    <property type="evidence" value="ECO:0007669"/>
    <property type="project" value="UniProtKB-KW"/>
</dbReference>
<evidence type="ECO:0000313" key="6">
    <source>
        <dbReference type="EMBL" id="HIU27281.1"/>
    </source>
</evidence>
<dbReference type="FunFam" id="1.10.10.10:FF:000001">
    <property type="entry name" value="LysR family transcriptional regulator"/>
    <property type="match status" value="1"/>
</dbReference>
<dbReference type="InterPro" id="IPR005119">
    <property type="entry name" value="LysR_subst-bd"/>
</dbReference>
<accession>A0A9D1I361</accession>
<dbReference type="CDD" id="cd05466">
    <property type="entry name" value="PBP2_LTTR_substrate"/>
    <property type="match status" value="1"/>
</dbReference>
<dbReference type="PANTHER" id="PTHR30419:SF8">
    <property type="entry name" value="NITROGEN ASSIMILATION TRANSCRIPTIONAL ACTIVATOR-RELATED"/>
    <property type="match status" value="1"/>
</dbReference>
<dbReference type="PROSITE" id="PS50931">
    <property type="entry name" value="HTH_LYSR"/>
    <property type="match status" value="1"/>
</dbReference>
<evidence type="ECO:0000259" key="5">
    <source>
        <dbReference type="PROSITE" id="PS50931"/>
    </source>
</evidence>
<dbReference type="Pfam" id="PF00126">
    <property type="entry name" value="HTH_1"/>
    <property type="match status" value="1"/>
</dbReference>
<comment type="caution">
    <text evidence="6">The sequence shown here is derived from an EMBL/GenBank/DDBJ whole genome shotgun (WGS) entry which is preliminary data.</text>
</comment>
<dbReference type="SUPFAM" id="SSF46785">
    <property type="entry name" value="Winged helix' DNA-binding domain"/>
    <property type="match status" value="1"/>
</dbReference>
<dbReference type="GO" id="GO:0003700">
    <property type="term" value="F:DNA-binding transcription factor activity"/>
    <property type="evidence" value="ECO:0007669"/>
    <property type="project" value="InterPro"/>
</dbReference>
<dbReference type="AlphaFoldDB" id="A0A9D1I361"/>
<gene>
    <name evidence="6" type="ORF">IAD16_02720</name>
</gene>
<reference evidence="6" key="2">
    <citation type="journal article" date="2021" name="PeerJ">
        <title>Extensive microbial diversity within the chicken gut microbiome revealed by metagenomics and culture.</title>
        <authorList>
            <person name="Gilroy R."/>
            <person name="Ravi A."/>
            <person name="Getino M."/>
            <person name="Pursley I."/>
            <person name="Horton D.L."/>
            <person name="Alikhan N.F."/>
            <person name="Baker D."/>
            <person name="Gharbi K."/>
            <person name="Hall N."/>
            <person name="Watson M."/>
            <person name="Adriaenssens E.M."/>
            <person name="Foster-Nyarko E."/>
            <person name="Jarju S."/>
            <person name="Secka A."/>
            <person name="Antonio M."/>
            <person name="Oren A."/>
            <person name="Chaudhuri R.R."/>
            <person name="La Ragione R."/>
            <person name="Hildebrand F."/>
            <person name="Pallen M.J."/>
        </authorList>
    </citation>
    <scope>NUCLEOTIDE SEQUENCE</scope>
    <source>
        <strain evidence="6">11300</strain>
    </source>
</reference>
<feature type="domain" description="HTH lysR-type" evidence="5">
    <location>
        <begin position="1"/>
        <end position="58"/>
    </location>
</feature>
<name>A0A9D1I361_9FIRM</name>
<dbReference type="InterPro" id="IPR050950">
    <property type="entry name" value="HTH-type_LysR_regulators"/>
</dbReference>
<sequence>MEIRVLQYFLTTAREENITRAARLLHLTQPTLSRQLMRLEEELGVKLFHRGKHHITLTDEGMLLRRRAEEIISLSEKTKEDLSNIHKQLEGKISIGCGEYKNSQFIGELIADFRLENPMVTFELFSGTADDIKERIENGTLDMGLLQEPVDISKYDFIRTPFREEWGVIVSEDSPLASKEKITPLDLADTPLILPQRSLLRDELQSWFGALADRMEVAATGNLLYNMAVLARNHVGCIITLRMDSCYPGLKFIPVSPPISSGIVLVWKKAQFFSRPATAFIQLAKKYISCMISD</sequence>
<evidence type="ECO:0000256" key="3">
    <source>
        <dbReference type="ARBA" id="ARBA00023125"/>
    </source>
</evidence>
<keyword evidence="2" id="KW-0805">Transcription regulation</keyword>
<protein>
    <submittedName>
        <fullName evidence="6">LysR family transcriptional regulator</fullName>
    </submittedName>
</protein>
<dbReference type="InterPro" id="IPR036390">
    <property type="entry name" value="WH_DNA-bd_sf"/>
</dbReference>
<keyword evidence="3" id="KW-0238">DNA-binding</keyword>
<dbReference type="PANTHER" id="PTHR30419">
    <property type="entry name" value="HTH-TYPE TRANSCRIPTIONAL REGULATOR YBHD"/>
    <property type="match status" value="1"/>
</dbReference>
<evidence type="ECO:0000313" key="7">
    <source>
        <dbReference type="Proteomes" id="UP000824091"/>
    </source>
</evidence>
<comment type="similarity">
    <text evidence="1">Belongs to the LysR transcriptional regulatory family.</text>
</comment>
<dbReference type="SUPFAM" id="SSF53850">
    <property type="entry name" value="Periplasmic binding protein-like II"/>
    <property type="match status" value="1"/>
</dbReference>
<dbReference type="Pfam" id="PF03466">
    <property type="entry name" value="LysR_substrate"/>
    <property type="match status" value="1"/>
</dbReference>
<keyword evidence="4" id="KW-0804">Transcription</keyword>
<dbReference type="Proteomes" id="UP000824091">
    <property type="component" value="Unassembled WGS sequence"/>
</dbReference>